<dbReference type="RefSeq" id="WP_268756930.1">
    <property type="nucleotide sequence ID" value="NZ_CP113836.1"/>
</dbReference>
<organism evidence="1 2">
    <name type="scientific">Amycolatopsis cynarae</name>
    <dbReference type="NCBI Taxonomy" id="2995223"/>
    <lineage>
        <taxon>Bacteria</taxon>
        <taxon>Bacillati</taxon>
        <taxon>Actinomycetota</taxon>
        <taxon>Actinomycetes</taxon>
        <taxon>Pseudonocardiales</taxon>
        <taxon>Pseudonocardiaceae</taxon>
        <taxon>Amycolatopsis</taxon>
    </lineage>
</organism>
<name>A0ABY7B3B2_9PSEU</name>
<sequence length="239" mass="25888">MELLPETRALLGIDVIASADNPGYHLGALWRALAGMLNQAFADTGIDAEEVIESEPTGDGALYTLSSRRLGTLMDFSKRLDELAAEHNRERKPDVRLRIAVDLGAVGDVPSYYSAKISRGRLLDAPAFKSILTRCLAERPDVNSGLILSMAAFRQVFGGDYTHAVRESEFAEVTVTNKSFREQAWLHVPGFDARSLRELAAEPNKSEPAAPQVNNQVNGTVNGVQAGTINGAVSVWGDH</sequence>
<keyword evidence="2" id="KW-1185">Reference proteome</keyword>
<evidence type="ECO:0000313" key="2">
    <source>
        <dbReference type="Proteomes" id="UP001163203"/>
    </source>
</evidence>
<evidence type="ECO:0000313" key="1">
    <source>
        <dbReference type="EMBL" id="WAL66806.1"/>
    </source>
</evidence>
<proteinExistence type="predicted"/>
<accession>A0ABY7B3B2</accession>
<gene>
    <name evidence="1" type="ORF">ORV05_03055</name>
</gene>
<protein>
    <submittedName>
        <fullName evidence="1">Uncharacterized protein</fullName>
    </submittedName>
</protein>
<dbReference type="EMBL" id="CP113836">
    <property type="protein sequence ID" value="WAL66806.1"/>
    <property type="molecule type" value="Genomic_DNA"/>
</dbReference>
<dbReference type="Proteomes" id="UP001163203">
    <property type="component" value="Chromosome"/>
</dbReference>
<reference evidence="1" key="1">
    <citation type="submission" date="2022-11" db="EMBL/GenBank/DDBJ databases">
        <authorList>
            <person name="Mo P."/>
        </authorList>
    </citation>
    <scope>NUCLEOTIDE SEQUENCE</scope>
    <source>
        <strain evidence="1">HUAS 11-8</strain>
    </source>
</reference>